<proteinExistence type="predicted"/>
<feature type="domain" description="Transposase for insertion sequence element IS21-like C-terminal" evidence="1">
    <location>
        <begin position="38"/>
        <end position="109"/>
    </location>
</feature>
<dbReference type="STRING" id="52689.AKG39_15525"/>
<name>A0A0L6TX12_9FIRM</name>
<dbReference type="AlphaFoldDB" id="A0A0L6TX12"/>
<dbReference type="Proteomes" id="UP000036873">
    <property type="component" value="Unassembled WGS sequence"/>
</dbReference>
<comment type="caution">
    <text evidence="2">The sequence shown here is derived from an EMBL/GenBank/DDBJ whole genome shotgun (WGS) entry which is preliminary data.</text>
</comment>
<dbReference type="RefSeq" id="WP_160316204.1">
    <property type="nucleotide sequence ID" value="NZ_LGYO01000043.1"/>
</dbReference>
<feature type="non-terminal residue" evidence="2">
    <location>
        <position position="1"/>
    </location>
</feature>
<sequence>FNQSLFQLCEEDGNRLHYKKKLSINELFREEQTHLLVLPPLEYQIFRYETVRVNNYGYIAVDKNKYGVSPELINQRVQAKIFYDKIEIYYEHALLKAYPRSYLRGEEVNDWKLYVALLCKKPGAVEHTRFFEQMPSLWQAHLKSLEGAQRKSALLLLMEIVSDDHTALCDNVIAMAQGCGKTDSETLRQCYYNLAKKPHRPDPLELTILVPEINYNPDLSAYDSLTGGESLA</sequence>
<dbReference type="EMBL" id="LGYO01000043">
    <property type="protein sequence ID" value="KNZ40806.1"/>
    <property type="molecule type" value="Genomic_DNA"/>
</dbReference>
<dbReference type="Pfam" id="PF22483">
    <property type="entry name" value="Mu-transpos_C_2"/>
    <property type="match status" value="1"/>
</dbReference>
<dbReference type="InterPro" id="IPR054353">
    <property type="entry name" value="IstA-like_C"/>
</dbReference>
<evidence type="ECO:0000313" key="3">
    <source>
        <dbReference type="Proteomes" id="UP000036873"/>
    </source>
</evidence>
<gene>
    <name evidence="2" type="ORF">AKG39_15525</name>
</gene>
<keyword evidence="3" id="KW-1185">Reference proteome</keyword>
<accession>A0A0L6TX12</accession>
<evidence type="ECO:0000313" key="2">
    <source>
        <dbReference type="EMBL" id="KNZ40806.1"/>
    </source>
</evidence>
<protein>
    <recommendedName>
        <fullName evidence="1">Transposase for insertion sequence element IS21-like C-terminal domain-containing protein</fullName>
    </recommendedName>
</protein>
<organism evidence="2 3">
    <name type="scientific">Acetobacterium bakii</name>
    <dbReference type="NCBI Taxonomy" id="52689"/>
    <lineage>
        <taxon>Bacteria</taxon>
        <taxon>Bacillati</taxon>
        <taxon>Bacillota</taxon>
        <taxon>Clostridia</taxon>
        <taxon>Eubacteriales</taxon>
        <taxon>Eubacteriaceae</taxon>
        <taxon>Acetobacterium</taxon>
    </lineage>
</organism>
<evidence type="ECO:0000259" key="1">
    <source>
        <dbReference type="Pfam" id="PF22483"/>
    </source>
</evidence>
<reference evidence="3" key="1">
    <citation type="submission" date="2015-07" db="EMBL/GenBank/DDBJ databases">
        <title>Draft genome sequence of Acetobacterium bakii DSM 8293, a potential psychrophilic chemical producer through syngas fermentation.</title>
        <authorList>
            <person name="Song Y."/>
            <person name="Hwang S."/>
            <person name="Cho B.-K."/>
        </authorList>
    </citation>
    <scope>NUCLEOTIDE SEQUENCE [LARGE SCALE GENOMIC DNA]</scope>
    <source>
        <strain evidence="3">DSM 8239</strain>
    </source>
</reference>